<reference evidence="2" key="1">
    <citation type="journal article" date="2021" name="BMC Genomics">
        <title>Chromosome-level genome assembly and manually-curated proteome of model necrotroph Parastagonospora nodorum Sn15 reveals a genome-wide trove of candidate effector homologs, and redundancy of virulence-related functions within an accessory chromosome.</title>
        <authorList>
            <person name="Bertazzoni S."/>
            <person name="Jones D.A.B."/>
            <person name="Phan H.T."/>
            <person name="Tan K.-C."/>
            <person name="Hane J.K."/>
        </authorList>
    </citation>
    <scope>NUCLEOTIDE SEQUENCE [LARGE SCALE GENOMIC DNA]</scope>
    <source>
        <strain evidence="2">SN15 / ATCC MYA-4574 / FGSC 10173)</strain>
    </source>
</reference>
<keyword evidence="2" id="KW-1185">Reference proteome</keyword>
<dbReference type="RefSeq" id="XP_001801009.1">
    <property type="nucleotide sequence ID" value="XM_001800957.1"/>
</dbReference>
<evidence type="ECO:0000313" key="2">
    <source>
        <dbReference type="Proteomes" id="UP000663193"/>
    </source>
</evidence>
<dbReference type="AlphaFoldDB" id="A0A7U2I660"/>
<name>A0A7U2I660_PHANO</name>
<dbReference type="VEuPathDB" id="FungiDB:JI435_107480"/>
<accession>A0A7U2I660</accession>
<sequence>MAPSMPPGVSANEGTDELAEQHLTHLKTLLDSPSGPFSTIFPGKTSEDLLDPNFLAEAMYMAQLLAKDDIIADLSDQIAEKDVVLDELKAEIDANTKILALKDKKIADLEHKLKGPDIRLSRQ</sequence>
<dbReference type="Proteomes" id="UP000663193">
    <property type="component" value="Chromosome 17"/>
</dbReference>
<protein>
    <submittedName>
        <fullName evidence="1">Uncharacterized protein</fullName>
    </submittedName>
</protein>
<proteinExistence type="predicted"/>
<dbReference type="EMBL" id="CP069039">
    <property type="protein sequence ID" value="QRD04821.1"/>
    <property type="molecule type" value="Genomic_DNA"/>
</dbReference>
<evidence type="ECO:0000313" key="1">
    <source>
        <dbReference type="EMBL" id="QRD04821.1"/>
    </source>
</evidence>
<gene>
    <name evidence="1" type="ORF">JI435_107480</name>
</gene>
<organism evidence="1 2">
    <name type="scientific">Phaeosphaeria nodorum (strain SN15 / ATCC MYA-4574 / FGSC 10173)</name>
    <name type="common">Glume blotch fungus</name>
    <name type="synonym">Parastagonospora nodorum</name>
    <dbReference type="NCBI Taxonomy" id="321614"/>
    <lineage>
        <taxon>Eukaryota</taxon>
        <taxon>Fungi</taxon>
        <taxon>Dikarya</taxon>
        <taxon>Ascomycota</taxon>
        <taxon>Pezizomycotina</taxon>
        <taxon>Dothideomycetes</taxon>
        <taxon>Pleosporomycetidae</taxon>
        <taxon>Pleosporales</taxon>
        <taxon>Pleosporineae</taxon>
        <taxon>Phaeosphaeriaceae</taxon>
        <taxon>Parastagonospora</taxon>
    </lineage>
</organism>
<dbReference type="KEGG" id="pno:SNOG_10748"/>